<gene>
    <name evidence="2" type="ORF">H9736_05320</name>
</gene>
<dbReference type="EMBL" id="DXES01000119">
    <property type="protein sequence ID" value="HIX65652.1"/>
    <property type="molecule type" value="Genomic_DNA"/>
</dbReference>
<dbReference type="NCBIfam" id="TIGR03936">
    <property type="entry name" value="sam_1_link_chp"/>
    <property type="match status" value="1"/>
</dbReference>
<dbReference type="AlphaFoldDB" id="A0A9D2B806"/>
<comment type="caution">
    <text evidence="2">The sequence shown here is derived from an EMBL/GenBank/DDBJ whole genome shotgun (WGS) entry which is preliminary data.</text>
</comment>
<organism evidence="2 3">
    <name type="scientific">Candidatus Anaerotruncus excrementipullorum</name>
    <dbReference type="NCBI Taxonomy" id="2838465"/>
    <lineage>
        <taxon>Bacteria</taxon>
        <taxon>Bacillati</taxon>
        <taxon>Bacillota</taxon>
        <taxon>Clostridia</taxon>
        <taxon>Eubacteriales</taxon>
        <taxon>Oscillospiraceae</taxon>
        <taxon>Anaerotruncus</taxon>
    </lineage>
</organism>
<accession>A0A9D2B806</accession>
<evidence type="ECO:0000259" key="1">
    <source>
        <dbReference type="Pfam" id="PF10105"/>
    </source>
</evidence>
<name>A0A9D2B806_9FIRM</name>
<proteinExistence type="predicted"/>
<evidence type="ECO:0000313" key="3">
    <source>
        <dbReference type="Proteomes" id="UP000886800"/>
    </source>
</evidence>
<evidence type="ECO:0000313" key="2">
    <source>
        <dbReference type="EMBL" id="HIX65652.1"/>
    </source>
</evidence>
<reference evidence="2" key="2">
    <citation type="submission" date="2021-04" db="EMBL/GenBank/DDBJ databases">
        <authorList>
            <person name="Gilroy R."/>
        </authorList>
    </citation>
    <scope>NUCLEOTIDE SEQUENCE</scope>
    <source>
        <strain evidence="2">CHK188-5543</strain>
    </source>
</reference>
<reference evidence="2" key="1">
    <citation type="journal article" date="2021" name="PeerJ">
        <title>Extensive microbial diversity within the chicken gut microbiome revealed by metagenomics and culture.</title>
        <authorList>
            <person name="Gilroy R."/>
            <person name="Ravi A."/>
            <person name="Getino M."/>
            <person name="Pursley I."/>
            <person name="Horton D.L."/>
            <person name="Alikhan N.F."/>
            <person name="Baker D."/>
            <person name="Gharbi K."/>
            <person name="Hall N."/>
            <person name="Watson M."/>
            <person name="Adriaenssens E.M."/>
            <person name="Foster-Nyarko E."/>
            <person name="Jarju S."/>
            <person name="Secka A."/>
            <person name="Antonio M."/>
            <person name="Oren A."/>
            <person name="Chaudhuri R.R."/>
            <person name="La Ragione R."/>
            <person name="Hildebrand F."/>
            <person name="Pallen M.J."/>
        </authorList>
    </citation>
    <scope>NUCLEOTIDE SEQUENCE</scope>
    <source>
        <strain evidence="2">CHK188-5543</strain>
    </source>
</reference>
<dbReference type="InterPro" id="IPR018768">
    <property type="entry name" value="DUF2344"/>
</dbReference>
<dbReference type="Pfam" id="PF10105">
    <property type="entry name" value="DUF2344"/>
    <property type="match status" value="1"/>
</dbReference>
<dbReference type="Proteomes" id="UP000886800">
    <property type="component" value="Unassembled WGS sequence"/>
</dbReference>
<feature type="domain" description="DUF2344" evidence="1">
    <location>
        <begin position="10"/>
        <end position="191"/>
    </location>
</feature>
<sequence length="225" mass="25900">MANELYEMTVRVFYRKLGRIKYISHLDLVRCVSRCLKRSGLPVWHTLGFNPHIYVTFALPLALGYESECESMDFRLVQALPLQQVVDRLNQVFPQGLEAYRAAPVVQKPEAIAWAEYEITQEFGQGRPEEAGQALEAFCVQPEILVMKRTKKGEKQLDVKPLFSILERECREGALWLRMRTAAGAQKNINPTLVLDAFAAQTGWRADWTRVVRKRILNESLEDFQ</sequence>
<protein>
    <submittedName>
        <fullName evidence="2">TIGR03936 family radical SAM-associated protein</fullName>
    </submittedName>
</protein>